<dbReference type="InterPro" id="IPR023093">
    <property type="entry name" value="ScpA-like_C"/>
</dbReference>
<proteinExistence type="inferred from homology"/>
<dbReference type="GO" id="GO:0005634">
    <property type="term" value="C:nucleus"/>
    <property type="evidence" value="ECO:0007669"/>
    <property type="project" value="UniProtKB-SubCell"/>
</dbReference>
<dbReference type="GO" id="GO:1990414">
    <property type="term" value="P:replication-born double-strand break repair via sister chromatid exchange"/>
    <property type="evidence" value="ECO:0007669"/>
    <property type="project" value="TreeGrafter"/>
</dbReference>
<dbReference type="PANTHER" id="PTHR12585:SF69">
    <property type="entry name" value="FI11703P"/>
    <property type="match status" value="1"/>
</dbReference>
<feature type="domain" description="Rad21/Rec8-like protein C-terminal eukaryotic" evidence="5">
    <location>
        <begin position="507"/>
        <end position="557"/>
    </location>
</feature>
<dbReference type="GO" id="GO:0003682">
    <property type="term" value="F:chromatin binding"/>
    <property type="evidence" value="ECO:0007669"/>
    <property type="project" value="TreeGrafter"/>
</dbReference>
<dbReference type="PANTHER" id="PTHR12585">
    <property type="entry name" value="SCC1 / RAD21 FAMILY MEMBER"/>
    <property type="match status" value="1"/>
</dbReference>
<dbReference type="GO" id="GO:0008278">
    <property type="term" value="C:cohesin complex"/>
    <property type="evidence" value="ECO:0007669"/>
    <property type="project" value="InterPro"/>
</dbReference>
<dbReference type="SUPFAM" id="SSF46785">
    <property type="entry name" value="Winged helix' DNA-binding domain"/>
    <property type="match status" value="1"/>
</dbReference>
<evidence type="ECO:0000256" key="1">
    <source>
        <dbReference type="ARBA" id="ARBA00004123"/>
    </source>
</evidence>
<evidence type="ECO:0000259" key="6">
    <source>
        <dbReference type="Pfam" id="PF04825"/>
    </source>
</evidence>
<dbReference type="STRING" id="41875.K8F4Y7"/>
<dbReference type="Gene3D" id="1.10.10.580">
    <property type="entry name" value="Structural maintenance of chromosome 1. Chain E"/>
    <property type="match status" value="1"/>
</dbReference>
<evidence type="ECO:0000313" key="8">
    <source>
        <dbReference type="Proteomes" id="UP000198341"/>
    </source>
</evidence>
<protein>
    <submittedName>
        <fullName evidence="7">Uncharacterized protein</fullName>
    </submittedName>
</protein>
<dbReference type="GeneID" id="19015823"/>
<dbReference type="RefSeq" id="XP_007513045.1">
    <property type="nucleotide sequence ID" value="XM_007512983.1"/>
</dbReference>
<dbReference type="AlphaFoldDB" id="K8F4Y7"/>
<dbReference type="GO" id="GO:0007062">
    <property type="term" value="P:sister chromatid cohesion"/>
    <property type="evidence" value="ECO:0007669"/>
    <property type="project" value="InterPro"/>
</dbReference>
<evidence type="ECO:0000256" key="2">
    <source>
        <dbReference type="ARBA" id="ARBA00009870"/>
    </source>
</evidence>
<feature type="region of interest" description="Disordered" evidence="4">
    <location>
        <begin position="425"/>
        <end position="483"/>
    </location>
</feature>
<comment type="similarity">
    <text evidence="2">Belongs to the rad21 family.</text>
</comment>
<dbReference type="OrthoDB" id="10071381at2759"/>
<name>K8F4Y7_9CHLO</name>
<dbReference type="InterPro" id="IPR006910">
    <property type="entry name" value="Rad21_Rec8_N"/>
</dbReference>
<dbReference type="EMBL" id="FO082274">
    <property type="protein sequence ID" value="CCO16603.1"/>
    <property type="molecule type" value="Genomic_DNA"/>
</dbReference>
<gene>
    <name evidence="7" type="ORF">Bathy05g03200</name>
</gene>
<dbReference type="Proteomes" id="UP000198341">
    <property type="component" value="Chromosome 5"/>
</dbReference>
<evidence type="ECO:0000256" key="4">
    <source>
        <dbReference type="SAM" id="MobiDB-lite"/>
    </source>
</evidence>
<dbReference type="InterPro" id="IPR036390">
    <property type="entry name" value="WH_DNA-bd_sf"/>
</dbReference>
<keyword evidence="3" id="KW-0539">Nucleus</keyword>
<evidence type="ECO:0000313" key="7">
    <source>
        <dbReference type="EMBL" id="CCO16603.1"/>
    </source>
</evidence>
<feature type="domain" description="Rad21/Rec8-like protein N-terminal" evidence="6">
    <location>
        <begin position="1"/>
        <end position="103"/>
    </location>
</feature>
<dbReference type="Pfam" id="PF04824">
    <property type="entry name" value="Rad21_Rec8"/>
    <property type="match status" value="1"/>
</dbReference>
<accession>K8F4Y7</accession>
<evidence type="ECO:0000256" key="3">
    <source>
        <dbReference type="ARBA" id="ARBA00023242"/>
    </source>
</evidence>
<dbReference type="KEGG" id="bpg:Bathy05g03200"/>
<comment type="subcellular location">
    <subcellularLocation>
        <location evidence="1">Nucleus</location>
    </subcellularLocation>
</comment>
<dbReference type="eggNOG" id="KOG1213">
    <property type="taxonomic scope" value="Eukaryota"/>
</dbReference>
<sequence length="570" mass="63748">MFYSAEILSKRGPLGTIWLAAHMDRKLNKDTITKQDIIQAVQTIINPDAPIALRTSGQLMLGVVKVYDRKMNYLFHDCSEALAKAKQVFRRDSQGQVDLDPESAIAEERTITLPENYDDLEMYYDPNAKYGVMMEDLGEDGEHVRLALRVDRQSITLMDEFEEDEFETEFQRAAEERELAVAEGEEGADLYDAVYNNEDGDGMRTNPDARAALQGNAADMDEEFGMGYNAGGGNDDDDDDMEDAQPLPLDEDARKELEGAILGDVNVNAQRLEQEKGQEQQQQEKRVVLFGANPYQTPGSENDPQQAKEFVFGKTAQKSRAGPNAKRRRVERVIVFDRITSLTNDQIRHQLQDTSDIVCARGANRGPPVQIPRACAAEERCLPGEVHPKLAAIYARNAQSCWVNFESQPTTPNATKDGLKKDLFGGNVENDDDDDFGGGGGGADGFDDDDDFNNNNNDNMDTPRKGFSLDGDDNYDKAEESGDKAMDWSVGSKKMLDHLSAQFDKTDSNELSLEEQVRGKTRADAAKMFYQVLVLRTHGYLDVEQEEPYADVKMKPGLLLEERMKEREAL</sequence>
<organism evidence="7 8">
    <name type="scientific">Bathycoccus prasinos</name>
    <dbReference type="NCBI Taxonomy" id="41875"/>
    <lineage>
        <taxon>Eukaryota</taxon>
        <taxon>Viridiplantae</taxon>
        <taxon>Chlorophyta</taxon>
        <taxon>Mamiellophyceae</taxon>
        <taxon>Mamiellales</taxon>
        <taxon>Bathycoccaceae</taxon>
        <taxon>Bathycoccus</taxon>
    </lineage>
</organism>
<dbReference type="CDD" id="cd21747">
    <property type="entry name" value="Rad21_Rec8_M"/>
    <property type="match status" value="1"/>
</dbReference>
<dbReference type="Pfam" id="PF04825">
    <property type="entry name" value="Rad21_Rec8_N"/>
    <property type="match status" value="1"/>
</dbReference>
<reference evidence="7 8" key="1">
    <citation type="submission" date="2011-10" db="EMBL/GenBank/DDBJ databases">
        <authorList>
            <person name="Genoscope - CEA"/>
        </authorList>
    </citation>
    <scope>NUCLEOTIDE SEQUENCE [LARGE SCALE GENOMIC DNA]</scope>
    <source>
        <strain evidence="7 8">RCC 1105</strain>
    </source>
</reference>
<dbReference type="InterPro" id="IPR006909">
    <property type="entry name" value="Rad21/Rec8_C_eu"/>
</dbReference>
<feature type="compositionally biased region" description="Acidic residues" evidence="4">
    <location>
        <begin position="234"/>
        <end position="243"/>
    </location>
</feature>
<dbReference type="InterPro" id="IPR039781">
    <property type="entry name" value="Rad21/Rec8-like"/>
</dbReference>
<keyword evidence="8" id="KW-1185">Reference proteome</keyword>
<evidence type="ECO:0000259" key="5">
    <source>
        <dbReference type="Pfam" id="PF04824"/>
    </source>
</evidence>
<feature type="region of interest" description="Disordered" evidence="4">
    <location>
        <begin position="223"/>
        <end position="246"/>
    </location>
</feature>
<feature type="compositionally biased region" description="Basic and acidic residues" evidence="4">
    <location>
        <begin position="474"/>
        <end position="483"/>
    </location>
</feature>